<proteinExistence type="inferred from homology"/>
<dbReference type="EMBL" id="JBHMEZ010000012">
    <property type="protein sequence ID" value="MFB9053674.1"/>
    <property type="molecule type" value="Genomic_DNA"/>
</dbReference>
<dbReference type="InterPro" id="IPR014729">
    <property type="entry name" value="Rossmann-like_a/b/a_fold"/>
</dbReference>
<gene>
    <name evidence="3" type="ORF">ACFFVB_11365</name>
</gene>
<dbReference type="InterPro" id="IPR006015">
    <property type="entry name" value="Universal_stress_UspA"/>
</dbReference>
<sequence>MINILLPTDFSENAWHAIEYALDLYKNDTCNFYIINSFDQPGSSGYMGVTSVMAKESIYNAQVENSKNGLRDVLDKINATYSNENHKYKCLSIFKSFSSAVKKVVKEFDIDCIVMGTKGAGALKEITVGSNTSSLIGVVNCPIIAIPKYAEYKAFKEIGISTDFDISFTEKGLSPLLDIAKSNEALVSVCHVMDRAKKLTQSQDEKKEALKVLINDFSAGYFTLTGIGVSTGVRAFVQSRKLDMLCVIAKEQDFLKRLLNQSYSKSISHRANVPLLILNIKNF</sequence>
<dbReference type="PANTHER" id="PTHR46268">
    <property type="entry name" value="STRESS RESPONSE PROTEIN NHAX"/>
    <property type="match status" value="1"/>
</dbReference>
<dbReference type="SUPFAM" id="SSF52402">
    <property type="entry name" value="Adenine nucleotide alpha hydrolases-like"/>
    <property type="match status" value="2"/>
</dbReference>
<dbReference type="Proteomes" id="UP001589605">
    <property type="component" value="Unassembled WGS sequence"/>
</dbReference>
<dbReference type="CDD" id="cd00293">
    <property type="entry name" value="USP-like"/>
    <property type="match status" value="1"/>
</dbReference>
<organism evidence="3 4">
    <name type="scientific">Formosa undariae</name>
    <dbReference type="NCBI Taxonomy" id="1325436"/>
    <lineage>
        <taxon>Bacteria</taxon>
        <taxon>Pseudomonadati</taxon>
        <taxon>Bacteroidota</taxon>
        <taxon>Flavobacteriia</taxon>
        <taxon>Flavobacteriales</taxon>
        <taxon>Flavobacteriaceae</taxon>
        <taxon>Formosa</taxon>
    </lineage>
</organism>
<evidence type="ECO:0000313" key="4">
    <source>
        <dbReference type="Proteomes" id="UP001589605"/>
    </source>
</evidence>
<protein>
    <submittedName>
        <fullName evidence="3">Universal stress protein</fullName>
    </submittedName>
</protein>
<evidence type="ECO:0000259" key="2">
    <source>
        <dbReference type="Pfam" id="PF00582"/>
    </source>
</evidence>
<dbReference type="Pfam" id="PF00582">
    <property type="entry name" value="Usp"/>
    <property type="match status" value="1"/>
</dbReference>
<dbReference type="Gene3D" id="3.40.50.620">
    <property type="entry name" value="HUPs"/>
    <property type="match status" value="2"/>
</dbReference>
<comment type="caution">
    <text evidence="3">The sequence shown here is derived from an EMBL/GenBank/DDBJ whole genome shotgun (WGS) entry which is preliminary data.</text>
</comment>
<accession>A0ABV5F2R6</accession>
<keyword evidence="4" id="KW-1185">Reference proteome</keyword>
<dbReference type="PRINTS" id="PR01438">
    <property type="entry name" value="UNVRSLSTRESS"/>
</dbReference>
<evidence type="ECO:0000313" key="3">
    <source>
        <dbReference type="EMBL" id="MFB9053674.1"/>
    </source>
</evidence>
<evidence type="ECO:0000256" key="1">
    <source>
        <dbReference type="ARBA" id="ARBA00008791"/>
    </source>
</evidence>
<dbReference type="PANTHER" id="PTHR46268:SF6">
    <property type="entry name" value="UNIVERSAL STRESS PROTEIN UP12"/>
    <property type="match status" value="1"/>
</dbReference>
<dbReference type="InterPro" id="IPR006016">
    <property type="entry name" value="UspA"/>
</dbReference>
<dbReference type="RefSeq" id="WP_382382913.1">
    <property type="nucleotide sequence ID" value="NZ_JBHMEZ010000012.1"/>
</dbReference>
<reference evidence="3 4" key="1">
    <citation type="submission" date="2024-09" db="EMBL/GenBank/DDBJ databases">
        <authorList>
            <person name="Sun Q."/>
            <person name="Mori K."/>
        </authorList>
    </citation>
    <scope>NUCLEOTIDE SEQUENCE [LARGE SCALE GENOMIC DNA]</scope>
    <source>
        <strain evidence="3 4">CECT 8286</strain>
    </source>
</reference>
<feature type="domain" description="UspA" evidence="2">
    <location>
        <begin position="3"/>
        <end position="146"/>
    </location>
</feature>
<comment type="similarity">
    <text evidence="1">Belongs to the universal stress protein A family.</text>
</comment>
<name>A0ABV5F2R6_9FLAO</name>